<evidence type="ECO:0000256" key="1">
    <source>
        <dbReference type="SAM" id="MobiDB-lite"/>
    </source>
</evidence>
<feature type="transmembrane region" description="Helical" evidence="2">
    <location>
        <begin position="32"/>
        <end position="53"/>
    </location>
</feature>
<keyword evidence="2" id="KW-1133">Transmembrane helix</keyword>
<dbReference type="InterPro" id="IPR050327">
    <property type="entry name" value="Proton-linked_MCT"/>
</dbReference>
<evidence type="ECO:0008006" key="5">
    <source>
        <dbReference type="Google" id="ProtNLM"/>
    </source>
</evidence>
<feature type="transmembrane region" description="Helical" evidence="2">
    <location>
        <begin position="73"/>
        <end position="91"/>
    </location>
</feature>
<gene>
    <name evidence="3" type="ORF">AAFC00_006098</name>
</gene>
<keyword evidence="2" id="KW-0812">Transmembrane</keyword>
<dbReference type="PANTHER" id="PTHR11360">
    <property type="entry name" value="MONOCARBOXYLATE TRANSPORTER"/>
    <property type="match status" value="1"/>
</dbReference>
<dbReference type="SUPFAM" id="SSF103473">
    <property type="entry name" value="MFS general substrate transporter"/>
    <property type="match status" value="1"/>
</dbReference>
<keyword evidence="2" id="KW-0472">Membrane</keyword>
<proteinExistence type="predicted"/>
<dbReference type="EMBL" id="JBFMKM010000014">
    <property type="protein sequence ID" value="KAL1297525.1"/>
    <property type="molecule type" value="Genomic_DNA"/>
</dbReference>
<protein>
    <recommendedName>
        <fullName evidence="5">Monocarboxylate transporter</fullName>
    </recommendedName>
</protein>
<keyword evidence="4" id="KW-1185">Reference proteome</keyword>
<dbReference type="InterPro" id="IPR036259">
    <property type="entry name" value="MFS_trans_sf"/>
</dbReference>
<comment type="caution">
    <text evidence="3">The sequence shown here is derived from an EMBL/GenBank/DDBJ whole genome shotgun (WGS) entry which is preliminary data.</text>
</comment>
<dbReference type="Proteomes" id="UP001562354">
    <property type="component" value="Unassembled WGS sequence"/>
</dbReference>
<dbReference type="RefSeq" id="XP_069197207.1">
    <property type="nucleotide sequence ID" value="XM_069348298.1"/>
</dbReference>
<organism evidence="3 4">
    <name type="scientific">Neodothiora populina</name>
    <dbReference type="NCBI Taxonomy" id="2781224"/>
    <lineage>
        <taxon>Eukaryota</taxon>
        <taxon>Fungi</taxon>
        <taxon>Dikarya</taxon>
        <taxon>Ascomycota</taxon>
        <taxon>Pezizomycotina</taxon>
        <taxon>Dothideomycetes</taxon>
        <taxon>Dothideomycetidae</taxon>
        <taxon>Dothideales</taxon>
        <taxon>Dothioraceae</taxon>
        <taxon>Neodothiora</taxon>
    </lineage>
</organism>
<feature type="compositionally biased region" description="Polar residues" evidence="1">
    <location>
        <begin position="1"/>
        <end position="10"/>
    </location>
</feature>
<evidence type="ECO:0000313" key="3">
    <source>
        <dbReference type="EMBL" id="KAL1297525.1"/>
    </source>
</evidence>
<dbReference type="PANTHER" id="PTHR11360:SF234">
    <property type="entry name" value="MFS-TYPE TRANSPORTER DBAD-RELATED"/>
    <property type="match status" value="1"/>
</dbReference>
<evidence type="ECO:0000256" key="2">
    <source>
        <dbReference type="SAM" id="Phobius"/>
    </source>
</evidence>
<dbReference type="GeneID" id="95979797"/>
<dbReference type="Gene3D" id="1.20.1250.20">
    <property type="entry name" value="MFS general substrate transporter like domains"/>
    <property type="match status" value="1"/>
</dbReference>
<accession>A0ABR3P4G5</accession>
<evidence type="ECO:0000313" key="4">
    <source>
        <dbReference type="Proteomes" id="UP001562354"/>
    </source>
</evidence>
<feature type="region of interest" description="Disordered" evidence="1">
    <location>
        <begin position="1"/>
        <end position="27"/>
    </location>
</feature>
<sequence>MRQPKKNVSSLRPGLHESPEIDSQPPDGGSRAWVQVLGSFFLFFNTWGLVNSFGVYQSFYERDLLKTESASKIAWIGSTQAFLLLIIEVATGPMFDASFFNLLLSVGSFFVVFGSLMTSLCNKYWQVMLAQSVTVGLGSGCLFIPSVAIMFT</sequence>
<feature type="transmembrane region" description="Helical" evidence="2">
    <location>
        <begin position="97"/>
        <end position="117"/>
    </location>
</feature>
<feature type="transmembrane region" description="Helical" evidence="2">
    <location>
        <begin position="129"/>
        <end position="151"/>
    </location>
</feature>
<reference evidence="3 4" key="1">
    <citation type="submission" date="2024-07" db="EMBL/GenBank/DDBJ databases">
        <title>Draft sequence of the Neodothiora populina.</title>
        <authorList>
            <person name="Drown D.D."/>
            <person name="Schuette U.S."/>
            <person name="Buechlein A.B."/>
            <person name="Rusch D.R."/>
            <person name="Winton L.W."/>
            <person name="Adams G.A."/>
        </authorList>
    </citation>
    <scope>NUCLEOTIDE SEQUENCE [LARGE SCALE GENOMIC DNA]</scope>
    <source>
        <strain evidence="3 4">CPC 39397</strain>
    </source>
</reference>
<name>A0ABR3P4G5_9PEZI</name>